<evidence type="ECO:0000313" key="7">
    <source>
        <dbReference type="Proteomes" id="UP000199058"/>
    </source>
</evidence>
<evidence type="ECO:0000313" key="6">
    <source>
        <dbReference type="EMBL" id="SFB89586.1"/>
    </source>
</evidence>
<dbReference type="Pfam" id="PF03446">
    <property type="entry name" value="NAD_binding_2"/>
    <property type="match status" value="1"/>
</dbReference>
<feature type="domain" description="3-hydroxyisobutyrate dehydrogenase-like NAD-binding" evidence="5">
    <location>
        <begin position="169"/>
        <end position="289"/>
    </location>
</feature>
<gene>
    <name evidence="6" type="ORF">SAMN05660443_0790</name>
</gene>
<dbReference type="InterPro" id="IPR006115">
    <property type="entry name" value="6PGDH_NADP-bd"/>
</dbReference>
<dbReference type="InterPro" id="IPR015815">
    <property type="entry name" value="HIBADH-related"/>
</dbReference>
<evidence type="ECO:0000256" key="1">
    <source>
        <dbReference type="ARBA" id="ARBA00023002"/>
    </source>
</evidence>
<keyword evidence="7" id="KW-1185">Reference proteome</keyword>
<dbReference type="InterPro" id="IPR029154">
    <property type="entry name" value="HIBADH-like_NADP-bd"/>
</dbReference>
<dbReference type="InterPro" id="IPR013328">
    <property type="entry name" value="6PGD_dom2"/>
</dbReference>
<proteinExistence type="predicted"/>
<feature type="active site" evidence="3">
    <location>
        <position position="175"/>
    </location>
</feature>
<dbReference type="GO" id="GO:0050661">
    <property type="term" value="F:NADP binding"/>
    <property type="evidence" value="ECO:0007669"/>
    <property type="project" value="InterPro"/>
</dbReference>
<dbReference type="SUPFAM" id="SSF48179">
    <property type="entry name" value="6-phosphogluconate dehydrogenase C-terminal domain-like"/>
    <property type="match status" value="1"/>
</dbReference>
<dbReference type="Gene3D" id="3.40.50.720">
    <property type="entry name" value="NAD(P)-binding Rossmann-like Domain"/>
    <property type="match status" value="1"/>
</dbReference>
<feature type="domain" description="6-phosphogluconate dehydrogenase NADP-binding" evidence="4">
    <location>
        <begin position="7"/>
        <end position="166"/>
    </location>
</feature>
<dbReference type="RefSeq" id="WP_091959434.1">
    <property type="nucleotide sequence ID" value="NZ_FOLH01000001.1"/>
</dbReference>
<dbReference type="GO" id="GO:0016491">
    <property type="term" value="F:oxidoreductase activity"/>
    <property type="evidence" value="ECO:0007669"/>
    <property type="project" value="UniProtKB-KW"/>
</dbReference>
<dbReference type="PANTHER" id="PTHR43060">
    <property type="entry name" value="3-HYDROXYISOBUTYRATE DEHYDROGENASE-LIKE 1, MITOCHONDRIAL-RELATED"/>
    <property type="match status" value="1"/>
</dbReference>
<dbReference type="PANTHER" id="PTHR43060:SF15">
    <property type="entry name" value="3-HYDROXYISOBUTYRATE DEHYDROGENASE-LIKE 1, MITOCHONDRIAL-RELATED"/>
    <property type="match status" value="1"/>
</dbReference>
<dbReference type="AlphaFoldDB" id="A0A1I1ESF2"/>
<protein>
    <submittedName>
        <fullName evidence="6">3-hydroxyisobutyrate dehydrogenase</fullName>
    </submittedName>
</protein>
<reference evidence="6 7" key="1">
    <citation type="submission" date="2016-10" db="EMBL/GenBank/DDBJ databases">
        <authorList>
            <person name="de Groot N.N."/>
        </authorList>
    </citation>
    <scope>NUCLEOTIDE SEQUENCE [LARGE SCALE GENOMIC DNA]</scope>
    <source>
        <strain evidence="6 7">DSM 18438</strain>
    </source>
</reference>
<evidence type="ECO:0000259" key="5">
    <source>
        <dbReference type="Pfam" id="PF14833"/>
    </source>
</evidence>
<dbReference type="Pfam" id="PF14833">
    <property type="entry name" value="NAD_binding_11"/>
    <property type="match status" value="1"/>
</dbReference>
<dbReference type="SUPFAM" id="SSF51735">
    <property type="entry name" value="NAD(P)-binding Rossmann-fold domains"/>
    <property type="match status" value="1"/>
</dbReference>
<accession>A0A1I1ESF2</accession>
<dbReference type="InterPro" id="IPR008927">
    <property type="entry name" value="6-PGluconate_DH-like_C_sf"/>
</dbReference>
<dbReference type="PIRSF" id="PIRSF000103">
    <property type="entry name" value="HIBADH"/>
    <property type="match status" value="1"/>
</dbReference>
<evidence type="ECO:0000256" key="2">
    <source>
        <dbReference type="ARBA" id="ARBA00023027"/>
    </source>
</evidence>
<organism evidence="6 7">
    <name type="scientific">Marinospirillum celere</name>
    <dbReference type="NCBI Taxonomy" id="1122252"/>
    <lineage>
        <taxon>Bacteria</taxon>
        <taxon>Pseudomonadati</taxon>
        <taxon>Pseudomonadota</taxon>
        <taxon>Gammaproteobacteria</taxon>
        <taxon>Oceanospirillales</taxon>
        <taxon>Oceanospirillaceae</taxon>
        <taxon>Marinospirillum</taxon>
    </lineage>
</organism>
<dbReference type="STRING" id="1122252.SAMN05660443_0790"/>
<dbReference type="Proteomes" id="UP000199058">
    <property type="component" value="Unassembled WGS sequence"/>
</dbReference>
<sequence length="295" mass="31309">MTETLERIGFIGLGLMGAPMCQRLLSHGFTLNVWNRTASKADALLAAGAQLQPSPAELVRTSQVIGLCVTDTDSVEALLNQPEGLLAGLEKGQVIVDFSSISPKATRRFAEQVALKGAEWVDAPVSGGVPGAEQGQLAIMCGGNQATIERLEPFFAPLARQVTRVGETGSGQVAKIGNQMLVSCNALVIAEMLALAEAAGIEAEQLPKAFAGGFADSLPLQILAPRMAVSEFSNPKWTVKTLLKDLQLAADLAKEENQSTPMSSLAAQLMRMQAARGRLEEDPATLVDLYRQEKP</sequence>
<dbReference type="Gene3D" id="1.10.1040.10">
    <property type="entry name" value="N-(1-d-carboxylethyl)-l-norvaline Dehydrogenase, domain 2"/>
    <property type="match status" value="1"/>
</dbReference>
<dbReference type="OrthoDB" id="9786703at2"/>
<keyword evidence="2" id="KW-0520">NAD</keyword>
<dbReference type="EMBL" id="FOLH01000001">
    <property type="protein sequence ID" value="SFB89586.1"/>
    <property type="molecule type" value="Genomic_DNA"/>
</dbReference>
<name>A0A1I1ESF2_9GAMM</name>
<dbReference type="InterPro" id="IPR036291">
    <property type="entry name" value="NAD(P)-bd_dom_sf"/>
</dbReference>
<evidence type="ECO:0000259" key="4">
    <source>
        <dbReference type="Pfam" id="PF03446"/>
    </source>
</evidence>
<dbReference type="GO" id="GO:0051287">
    <property type="term" value="F:NAD binding"/>
    <property type="evidence" value="ECO:0007669"/>
    <property type="project" value="InterPro"/>
</dbReference>
<keyword evidence="1" id="KW-0560">Oxidoreductase</keyword>
<evidence type="ECO:0000256" key="3">
    <source>
        <dbReference type="PIRSR" id="PIRSR000103-1"/>
    </source>
</evidence>